<dbReference type="KEGG" id="mod:AS202_17305"/>
<dbReference type="EMBL" id="CP013690">
    <property type="protein sequence ID" value="ALU27795.1"/>
    <property type="molecule type" value="Genomic_DNA"/>
</dbReference>
<sequence>MLINATHINLYHVCKRELWLHYHGIRMEYNSDLVAEGKLLGELSYPERSEKYTELQLGNVKIDYYDARNKVVHEVKKSDKVEQAHKAQVKYYLYRLLQAGVEGATGIIEYPSLRQREYVTLDLGDIDIIKKWEQEIQEICEGDKCPKTIHAKICRSCSYCDFCYIEEED</sequence>
<dbReference type="RefSeq" id="WP_006258365.1">
    <property type="nucleotide sequence ID" value="NZ_BCMQ01000015.1"/>
</dbReference>
<accession>A0A0U3FK94</accession>
<dbReference type="Proteomes" id="UP000069030">
    <property type="component" value="Chromosome"/>
</dbReference>
<dbReference type="AlphaFoldDB" id="A0A0U3FK94"/>
<dbReference type="PANTHER" id="PTHR37168">
    <property type="entry name" value="CRISPR-ASSOCIATED EXONUCLEASE CAS4"/>
    <property type="match status" value="1"/>
</dbReference>
<evidence type="ECO:0000313" key="2">
    <source>
        <dbReference type="Proteomes" id="UP000069030"/>
    </source>
</evidence>
<gene>
    <name evidence="1" type="ORF">AS202_17305</name>
</gene>
<dbReference type="PANTHER" id="PTHR37168:SF1">
    <property type="entry name" value="CRISPR-ASSOCIATED EXONUCLEASE CAS4"/>
    <property type="match status" value="1"/>
</dbReference>
<reference evidence="1 2" key="1">
    <citation type="journal article" date="2016" name="J. Zhejiang Univ. Sci. B">
        <title>Antibiotic resistance mechanisms of Myroides sp.</title>
        <authorList>
            <person name="Hu S."/>
            <person name="Yuan S."/>
            <person name="Qu H."/>
            <person name="Jiang T."/>
            <person name="Zhou Y."/>
            <person name="Wang M."/>
            <person name="Ming D."/>
        </authorList>
    </citation>
    <scope>NUCLEOTIDE SEQUENCE [LARGE SCALE GENOMIC DNA]</scope>
    <source>
        <strain evidence="1 2">PR63039</strain>
    </source>
</reference>
<organism evidence="1 2">
    <name type="scientific">Myroides odoratimimus</name>
    <dbReference type="NCBI Taxonomy" id="76832"/>
    <lineage>
        <taxon>Bacteria</taxon>
        <taxon>Pseudomonadati</taxon>
        <taxon>Bacteroidota</taxon>
        <taxon>Flavobacteriia</taxon>
        <taxon>Flavobacteriales</taxon>
        <taxon>Flavobacteriaceae</taxon>
        <taxon>Myroides</taxon>
    </lineage>
</organism>
<protein>
    <submittedName>
        <fullName evidence="1">CRISPR-associated protein Cas4</fullName>
    </submittedName>
</protein>
<dbReference type="Pfam" id="PF01930">
    <property type="entry name" value="Cas_Cas4"/>
    <property type="match status" value="1"/>
</dbReference>
<dbReference type="Gene3D" id="3.90.320.10">
    <property type="match status" value="1"/>
</dbReference>
<evidence type="ECO:0000313" key="1">
    <source>
        <dbReference type="EMBL" id="ALU27795.1"/>
    </source>
</evidence>
<dbReference type="InterPro" id="IPR011604">
    <property type="entry name" value="PDDEXK-like_dom_sf"/>
</dbReference>
<dbReference type="InterPro" id="IPR022765">
    <property type="entry name" value="Dna2/Cas4_DUF83"/>
</dbReference>
<name>A0A0U3FK94_9FLAO</name>
<proteinExistence type="predicted"/>